<dbReference type="VEuPathDB" id="CryptoDB:Cvel_9025"/>
<keyword evidence="2" id="KW-0472">Membrane</keyword>
<sequence length="131" mass="14389">MFPSTLTRSSFRSLALLAARKRKWQSAPVPTRQDGQQDQQQNFNQQQPQYHPPPAFPGGAAPGGGGGFMGYMATVMLSMLGFVIATRLMWGLFGGPRVNVVHVNKDGQQIDPRTGQPYGGQQPPPPRAEWR</sequence>
<evidence type="ECO:0000313" key="3">
    <source>
        <dbReference type="EMBL" id="CEM48793.1"/>
    </source>
</evidence>
<accession>A0A0G4HWC5</accession>
<feature type="region of interest" description="Disordered" evidence="1">
    <location>
        <begin position="105"/>
        <end position="131"/>
    </location>
</feature>
<feature type="compositionally biased region" description="Pro residues" evidence="1">
    <location>
        <begin position="122"/>
        <end position="131"/>
    </location>
</feature>
<proteinExistence type="predicted"/>
<evidence type="ECO:0000256" key="2">
    <source>
        <dbReference type="SAM" id="Phobius"/>
    </source>
</evidence>
<dbReference type="EMBL" id="CDMZ01004148">
    <property type="protein sequence ID" value="CEM48793.1"/>
    <property type="molecule type" value="Genomic_DNA"/>
</dbReference>
<keyword evidence="2" id="KW-1133">Transmembrane helix</keyword>
<dbReference type="AlphaFoldDB" id="A0A0G4HWC5"/>
<keyword evidence="2" id="KW-0812">Transmembrane</keyword>
<feature type="region of interest" description="Disordered" evidence="1">
    <location>
        <begin position="23"/>
        <end position="63"/>
    </location>
</feature>
<organism evidence="3">
    <name type="scientific">Chromera velia CCMP2878</name>
    <dbReference type="NCBI Taxonomy" id="1169474"/>
    <lineage>
        <taxon>Eukaryota</taxon>
        <taxon>Sar</taxon>
        <taxon>Alveolata</taxon>
        <taxon>Colpodellida</taxon>
        <taxon>Chromeraceae</taxon>
        <taxon>Chromera</taxon>
    </lineage>
</organism>
<feature type="compositionally biased region" description="Low complexity" evidence="1">
    <location>
        <begin position="33"/>
        <end position="49"/>
    </location>
</feature>
<protein>
    <submittedName>
        <fullName evidence="3">Uncharacterized protein</fullName>
    </submittedName>
</protein>
<evidence type="ECO:0000256" key="1">
    <source>
        <dbReference type="SAM" id="MobiDB-lite"/>
    </source>
</evidence>
<feature type="transmembrane region" description="Helical" evidence="2">
    <location>
        <begin position="68"/>
        <end position="90"/>
    </location>
</feature>
<gene>
    <name evidence="3" type="ORF">Cvel_9025</name>
</gene>
<name>A0A0G4HWC5_9ALVE</name>
<reference evidence="3" key="1">
    <citation type="submission" date="2014-11" db="EMBL/GenBank/DDBJ databases">
        <authorList>
            <person name="Otto D Thomas"/>
            <person name="Naeem Raeece"/>
        </authorList>
    </citation>
    <scope>NUCLEOTIDE SEQUENCE</scope>
</reference>